<proteinExistence type="predicted"/>
<keyword evidence="1" id="KW-0472">Membrane</keyword>
<keyword evidence="1" id="KW-1133">Transmembrane helix</keyword>
<dbReference type="STRING" id="56780.SYN_01690"/>
<accession>Q2LXQ8</accession>
<dbReference type="RefSeq" id="WP_011418887.1">
    <property type="nucleotide sequence ID" value="NC_007759.1"/>
</dbReference>
<name>Q2LXQ8_SYNAS</name>
<dbReference type="GO" id="GO:0005548">
    <property type="term" value="F:phospholipid transporter activity"/>
    <property type="evidence" value="ECO:0007669"/>
    <property type="project" value="TreeGrafter"/>
</dbReference>
<feature type="transmembrane region" description="Helical" evidence="1">
    <location>
        <begin position="159"/>
        <end position="177"/>
    </location>
</feature>
<evidence type="ECO:0000256" key="1">
    <source>
        <dbReference type="SAM" id="Phobius"/>
    </source>
</evidence>
<dbReference type="HOGENOM" id="CLU_045686_3_0_7"/>
<dbReference type="AlphaFoldDB" id="Q2LXQ8"/>
<keyword evidence="3" id="KW-1185">Reference proteome</keyword>
<dbReference type="Proteomes" id="UP000001933">
    <property type="component" value="Chromosome"/>
</dbReference>
<evidence type="ECO:0000313" key="3">
    <source>
        <dbReference type="Proteomes" id="UP000001933"/>
    </source>
</evidence>
<feature type="transmembrane region" description="Helical" evidence="1">
    <location>
        <begin position="97"/>
        <end position="121"/>
    </location>
</feature>
<evidence type="ECO:0000313" key="2">
    <source>
        <dbReference type="EMBL" id="ABC78871.1"/>
    </source>
</evidence>
<feature type="transmembrane region" description="Helical" evidence="1">
    <location>
        <begin position="240"/>
        <end position="266"/>
    </location>
</feature>
<reference evidence="2 3" key="1">
    <citation type="journal article" date="2007" name="Proc. Natl. Acad. Sci. U.S.A.">
        <title>The genome of Syntrophus aciditrophicus: life at the thermodynamic limit of microbial growth.</title>
        <authorList>
            <person name="McInerney M.J."/>
            <person name="Rohlin L."/>
            <person name="Mouttaki H."/>
            <person name="Kim U."/>
            <person name="Krupp R.S."/>
            <person name="Rios-Hernandez L."/>
            <person name="Sieber J."/>
            <person name="Struchtemeyer C.G."/>
            <person name="Bhattacharyya A."/>
            <person name="Campbell J.W."/>
            <person name="Gunsalus R.P."/>
        </authorList>
    </citation>
    <scope>NUCLEOTIDE SEQUENCE [LARGE SCALE GENOMIC DNA]</scope>
    <source>
        <strain evidence="2 3">SB</strain>
    </source>
</reference>
<dbReference type="InParanoid" id="Q2LXQ8"/>
<dbReference type="EMBL" id="CP000252">
    <property type="protein sequence ID" value="ABC78871.1"/>
    <property type="molecule type" value="Genomic_DNA"/>
</dbReference>
<keyword evidence="1" id="KW-0812">Transmembrane</keyword>
<dbReference type="KEGG" id="sat:SYN_01690"/>
<dbReference type="Pfam" id="PF02405">
    <property type="entry name" value="MlaE"/>
    <property type="match status" value="1"/>
</dbReference>
<dbReference type="OrthoDB" id="9805022at2"/>
<feature type="transmembrane region" description="Helical" evidence="1">
    <location>
        <begin position="20"/>
        <end position="38"/>
    </location>
</feature>
<dbReference type="GO" id="GO:0043190">
    <property type="term" value="C:ATP-binding cassette (ABC) transporter complex"/>
    <property type="evidence" value="ECO:0007669"/>
    <property type="project" value="InterPro"/>
</dbReference>
<organism evidence="2 3">
    <name type="scientific">Syntrophus aciditrophicus (strain SB)</name>
    <dbReference type="NCBI Taxonomy" id="56780"/>
    <lineage>
        <taxon>Bacteria</taxon>
        <taxon>Pseudomonadati</taxon>
        <taxon>Thermodesulfobacteriota</taxon>
        <taxon>Syntrophia</taxon>
        <taxon>Syntrophales</taxon>
        <taxon>Syntrophaceae</taxon>
        <taxon>Syntrophus</taxon>
    </lineage>
</organism>
<dbReference type="PANTHER" id="PTHR30188:SF4">
    <property type="entry name" value="PROTEIN TRIGALACTOSYLDIACYLGLYCEROL 1, CHLOROPLASTIC"/>
    <property type="match status" value="1"/>
</dbReference>
<feature type="transmembrane region" description="Helical" evidence="1">
    <location>
        <begin position="183"/>
        <end position="202"/>
    </location>
</feature>
<sequence length="269" mass="29469">MIPFGRKSMVTFIEGIGTKALVVARSVINTLFFAWRAIVHLADRKTYNNATKMVIVTQLYFTAVQILPLFISISVILGLFLMGIVFESIKNLGMTGYLGNILMGFIVTELCPFMTVLMLALRSGAAINTEIAVMKVNKEFDALSVFNIDIFDYIYVPRILNGVVSVVLLNGVFTLVLLTSGAIFSRVIFGIGMDAYISILITSAEFPDLVILLLKCATFGFFITLLPIRYGLTASNELTSIPIAVLNGMINVFIAIVIIEVISLILSSI</sequence>
<dbReference type="PANTHER" id="PTHR30188">
    <property type="entry name" value="ABC TRANSPORTER PERMEASE PROTEIN-RELATED"/>
    <property type="match status" value="1"/>
</dbReference>
<feature type="transmembrane region" description="Helical" evidence="1">
    <location>
        <begin position="59"/>
        <end position="85"/>
    </location>
</feature>
<gene>
    <name evidence="2" type="ORF">SYN_01690</name>
</gene>
<protein>
    <submittedName>
        <fullName evidence="2">ABC transporter permease protein</fullName>
    </submittedName>
</protein>
<dbReference type="InterPro" id="IPR030802">
    <property type="entry name" value="Permease_MalE"/>
</dbReference>
<feature type="transmembrane region" description="Helical" evidence="1">
    <location>
        <begin position="209"/>
        <end position="228"/>
    </location>
</feature>
<dbReference type="eggNOG" id="COG0767">
    <property type="taxonomic scope" value="Bacteria"/>
</dbReference>